<reference evidence="2 3" key="1">
    <citation type="journal article" date="2021" name="Commun. Biol.">
        <title>The genome of Shorea leprosula (Dipterocarpaceae) highlights the ecological relevance of drought in aseasonal tropical rainforests.</title>
        <authorList>
            <person name="Ng K.K.S."/>
            <person name="Kobayashi M.J."/>
            <person name="Fawcett J.A."/>
            <person name="Hatakeyama M."/>
            <person name="Paape T."/>
            <person name="Ng C.H."/>
            <person name="Ang C.C."/>
            <person name="Tnah L.H."/>
            <person name="Lee C.T."/>
            <person name="Nishiyama T."/>
            <person name="Sese J."/>
            <person name="O'Brien M.J."/>
            <person name="Copetti D."/>
            <person name="Mohd Noor M.I."/>
            <person name="Ong R.C."/>
            <person name="Putra M."/>
            <person name="Sireger I.Z."/>
            <person name="Indrioko S."/>
            <person name="Kosugi Y."/>
            <person name="Izuno A."/>
            <person name="Isagi Y."/>
            <person name="Lee S.L."/>
            <person name="Shimizu K.K."/>
        </authorList>
    </citation>
    <scope>NUCLEOTIDE SEQUENCE [LARGE SCALE GENOMIC DNA]</scope>
    <source>
        <strain evidence="2">214</strain>
    </source>
</reference>
<evidence type="ECO:0000313" key="2">
    <source>
        <dbReference type="EMBL" id="GKV36672.1"/>
    </source>
</evidence>
<proteinExistence type="predicted"/>
<evidence type="ECO:0000256" key="1">
    <source>
        <dbReference type="SAM" id="MobiDB-lite"/>
    </source>
</evidence>
<sequence>MPPASTPTRQLRPCSLNSGMDSFSKSRFYPFNC</sequence>
<gene>
    <name evidence="2" type="ORF">SLEP1_g44778</name>
</gene>
<comment type="caution">
    <text evidence="2">The sequence shown here is derived from an EMBL/GenBank/DDBJ whole genome shotgun (WGS) entry which is preliminary data.</text>
</comment>
<organism evidence="2 3">
    <name type="scientific">Rubroshorea leprosula</name>
    <dbReference type="NCBI Taxonomy" id="152421"/>
    <lineage>
        <taxon>Eukaryota</taxon>
        <taxon>Viridiplantae</taxon>
        <taxon>Streptophyta</taxon>
        <taxon>Embryophyta</taxon>
        <taxon>Tracheophyta</taxon>
        <taxon>Spermatophyta</taxon>
        <taxon>Magnoliopsida</taxon>
        <taxon>eudicotyledons</taxon>
        <taxon>Gunneridae</taxon>
        <taxon>Pentapetalae</taxon>
        <taxon>rosids</taxon>
        <taxon>malvids</taxon>
        <taxon>Malvales</taxon>
        <taxon>Dipterocarpaceae</taxon>
        <taxon>Rubroshorea</taxon>
    </lineage>
</organism>
<name>A0AAV5LJD9_9ROSI</name>
<protein>
    <submittedName>
        <fullName evidence="2">Uncharacterized protein</fullName>
    </submittedName>
</protein>
<dbReference type="Proteomes" id="UP001054252">
    <property type="component" value="Unassembled WGS sequence"/>
</dbReference>
<dbReference type="EMBL" id="BPVZ01000118">
    <property type="protein sequence ID" value="GKV36672.1"/>
    <property type="molecule type" value="Genomic_DNA"/>
</dbReference>
<accession>A0AAV5LJD9</accession>
<dbReference type="AlphaFoldDB" id="A0AAV5LJD9"/>
<evidence type="ECO:0000313" key="3">
    <source>
        <dbReference type="Proteomes" id="UP001054252"/>
    </source>
</evidence>
<keyword evidence="3" id="KW-1185">Reference proteome</keyword>
<feature type="region of interest" description="Disordered" evidence="1">
    <location>
        <begin position="1"/>
        <end position="22"/>
    </location>
</feature>